<feature type="transmembrane region" description="Helical" evidence="1">
    <location>
        <begin position="12"/>
        <end position="30"/>
    </location>
</feature>
<proteinExistence type="predicted"/>
<gene>
    <name evidence="3" type="ORF">COMA1_10811</name>
</gene>
<dbReference type="InterPro" id="IPR021309">
    <property type="entry name" value="YgaP-like_TM"/>
</dbReference>
<keyword evidence="1" id="KW-0812">Transmembrane</keyword>
<accession>A0A0S4L831</accession>
<evidence type="ECO:0000259" key="2">
    <source>
        <dbReference type="Pfam" id="PF11127"/>
    </source>
</evidence>
<organism evidence="3 4">
    <name type="scientific">Candidatus Nitrospira nitrosa</name>
    <dbReference type="NCBI Taxonomy" id="1742972"/>
    <lineage>
        <taxon>Bacteria</taxon>
        <taxon>Pseudomonadati</taxon>
        <taxon>Nitrospirota</taxon>
        <taxon>Nitrospiria</taxon>
        <taxon>Nitrospirales</taxon>
        <taxon>Nitrospiraceae</taxon>
        <taxon>Nitrospira</taxon>
    </lineage>
</organism>
<evidence type="ECO:0000256" key="1">
    <source>
        <dbReference type="SAM" id="Phobius"/>
    </source>
</evidence>
<dbReference type="EMBL" id="CZQA01000001">
    <property type="protein sequence ID" value="CUS32784.1"/>
    <property type="molecule type" value="Genomic_DNA"/>
</dbReference>
<dbReference type="STRING" id="1742972.COMA1_10811"/>
<keyword evidence="1" id="KW-1133">Transmembrane helix</keyword>
<evidence type="ECO:0000313" key="3">
    <source>
        <dbReference type="EMBL" id="CUS32784.1"/>
    </source>
</evidence>
<sequence length="72" mass="6944">MTCNVGGIERPIRIGAGVVAIIVGLFAGLSTGVAGAALAVGGILLLTGAVGYCPLFALLGLNTCTPASSSKK</sequence>
<reference evidence="3 4" key="1">
    <citation type="submission" date="2015-10" db="EMBL/GenBank/DDBJ databases">
        <authorList>
            <person name="Gilbert D.G."/>
        </authorList>
    </citation>
    <scope>NUCLEOTIDE SEQUENCE [LARGE SCALE GENOMIC DNA]</scope>
    <source>
        <strain evidence="3">COMA1</strain>
    </source>
</reference>
<protein>
    <recommendedName>
        <fullName evidence="2">Inner membrane protein YgaP-like transmembrane domain-containing protein</fullName>
    </recommendedName>
</protein>
<dbReference type="AlphaFoldDB" id="A0A0S4L831"/>
<dbReference type="RefSeq" id="WP_090744025.1">
    <property type="nucleotide sequence ID" value="NZ_CZQA01000001.1"/>
</dbReference>
<keyword evidence="4" id="KW-1185">Reference proteome</keyword>
<dbReference type="Proteomes" id="UP000199032">
    <property type="component" value="Unassembled WGS sequence"/>
</dbReference>
<feature type="domain" description="Inner membrane protein YgaP-like transmembrane" evidence="2">
    <location>
        <begin position="1"/>
        <end position="65"/>
    </location>
</feature>
<feature type="transmembrane region" description="Helical" evidence="1">
    <location>
        <begin position="36"/>
        <end position="61"/>
    </location>
</feature>
<evidence type="ECO:0000313" key="4">
    <source>
        <dbReference type="Proteomes" id="UP000199032"/>
    </source>
</evidence>
<name>A0A0S4L831_9BACT</name>
<dbReference type="Pfam" id="PF11127">
    <property type="entry name" value="YgaP-like_TM"/>
    <property type="match status" value="1"/>
</dbReference>
<keyword evidence="1" id="KW-0472">Membrane</keyword>